<dbReference type="InParanoid" id="A0A2H3E105"/>
<dbReference type="AlphaFoldDB" id="A0A2H3E105"/>
<accession>A0A2H3E105</accession>
<organism evidence="1 2">
    <name type="scientific">Armillaria gallica</name>
    <name type="common">Bulbous honey fungus</name>
    <name type="synonym">Armillaria bulbosa</name>
    <dbReference type="NCBI Taxonomy" id="47427"/>
    <lineage>
        <taxon>Eukaryota</taxon>
        <taxon>Fungi</taxon>
        <taxon>Dikarya</taxon>
        <taxon>Basidiomycota</taxon>
        <taxon>Agaricomycotina</taxon>
        <taxon>Agaricomycetes</taxon>
        <taxon>Agaricomycetidae</taxon>
        <taxon>Agaricales</taxon>
        <taxon>Marasmiineae</taxon>
        <taxon>Physalacriaceae</taxon>
        <taxon>Armillaria</taxon>
    </lineage>
</organism>
<dbReference type="GO" id="GO:0003676">
    <property type="term" value="F:nucleic acid binding"/>
    <property type="evidence" value="ECO:0007669"/>
    <property type="project" value="InterPro"/>
</dbReference>
<reference evidence="2" key="1">
    <citation type="journal article" date="2017" name="Nat. Ecol. Evol.">
        <title>Genome expansion and lineage-specific genetic innovations in the forest pathogenic fungi Armillaria.</title>
        <authorList>
            <person name="Sipos G."/>
            <person name="Prasanna A.N."/>
            <person name="Walter M.C."/>
            <person name="O'Connor E."/>
            <person name="Balint B."/>
            <person name="Krizsan K."/>
            <person name="Kiss B."/>
            <person name="Hess J."/>
            <person name="Varga T."/>
            <person name="Slot J."/>
            <person name="Riley R."/>
            <person name="Boka B."/>
            <person name="Rigling D."/>
            <person name="Barry K."/>
            <person name="Lee J."/>
            <person name="Mihaltcheva S."/>
            <person name="LaButti K."/>
            <person name="Lipzen A."/>
            <person name="Waldron R."/>
            <person name="Moloney N.M."/>
            <person name="Sperisen C."/>
            <person name="Kredics L."/>
            <person name="Vagvoelgyi C."/>
            <person name="Patrignani A."/>
            <person name="Fitzpatrick D."/>
            <person name="Nagy I."/>
            <person name="Doyle S."/>
            <person name="Anderson J.B."/>
            <person name="Grigoriev I.V."/>
            <person name="Gueldener U."/>
            <person name="Muensterkoetter M."/>
            <person name="Nagy L.G."/>
        </authorList>
    </citation>
    <scope>NUCLEOTIDE SEQUENCE [LARGE SCALE GENOMIC DNA]</scope>
    <source>
        <strain evidence="2">Ar21-2</strain>
    </source>
</reference>
<name>A0A2H3E105_ARMGA</name>
<evidence type="ECO:0000313" key="1">
    <source>
        <dbReference type="EMBL" id="PBK93386.1"/>
    </source>
</evidence>
<dbReference type="SUPFAM" id="SSF54928">
    <property type="entry name" value="RNA-binding domain, RBD"/>
    <property type="match status" value="1"/>
</dbReference>
<dbReference type="Proteomes" id="UP000217790">
    <property type="component" value="Unassembled WGS sequence"/>
</dbReference>
<dbReference type="EMBL" id="KZ293656">
    <property type="protein sequence ID" value="PBK93386.1"/>
    <property type="molecule type" value="Genomic_DNA"/>
</dbReference>
<dbReference type="OrthoDB" id="2852917at2759"/>
<dbReference type="InterPro" id="IPR035979">
    <property type="entry name" value="RBD_domain_sf"/>
</dbReference>
<gene>
    <name evidence="1" type="ORF">ARMGADRAFT_123791</name>
</gene>
<sequence>MLRIGSALRCLRAARLPSASYATAAGPAFLQRTVRVENLPSGYDVGSIIEAIKGNPSEAIVPSKDHLLVRFFDEYTARRCVEVSNGVQNLSLKIDESASAPLDDATIAKLVKYDLTRTVRLSNIPKSLNEYDLKQTLSKYEGVDVRFNLAETEADIHFLDIHEAAEAYNDLKATGGSPTHPQVIPSDYIFPEWYTPEGPEATQAVVFSEFPSPEIRNDCYRLILDMESSTVPFITTVFAGRLGIKSFFPTTALARQFVEQCKAKTDAFGVKVAFESTVRTLKAGLITAIGLGATRVVSLPVTIDPSMFGRLQRFFAIYGGVAQWGISSTDGTLLVTYHKLMGAASFISAHTQGFKATVPREIQGVTPTFYRGNKS</sequence>
<evidence type="ECO:0008006" key="3">
    <source>
        <dbReference type="Google" id="ProtNLM"/>
    </source>
</evidence>
<evidence type="ECO:0000313" key="2">
    <source>
        <dbReference type="Proteomes" id="UP000217790"/>
    </source>
</evidence>
<keyword evidence="2" id="KW-1185">Reference proteome</keyword>
<dbReference type="CDD" id="cd00590">
    <property type="entry name" value="RRM_SF"/>
    <property type="match status" value="1"/>
</dbReference>
<proteinExistence type="predicted"/>
<protein>
    <recommendedName>
        <fullName evidence="3">RRM domain-containing protein</fullName>
    </recommendedName>
</protein>